<comment type="caution">
    <text evidence="2">The sequence shown here is derived from an EMBL/GenBank/DDBJ whole genome shotgun (WGS) entry which is preliminary data.</text>
</comment>
<evidence type="ECO:0000313" key="3">
    <source>
        <dbReference type="Proteomes" id="UP001501175"/>
    </source>
</evidence>
<organism evidence="2 3">
    <name type="scientific">Nibrella saemangeumensis</name>
    <dbReference type="NCBI Taxonomy" id="1084526"/>
    <lineage>
        <taxon>Bacteria</taxon>
        <taxon>Pseudomonadati</taxon>
        <taxon>Bacteroidota</taxon>
        <taxon>Cytophagia</taxon>
        <taxon>Cytophagales</taxon>
        <taxon>Spirosomataceae</taxon>
        <taxon>Nibrella</taxon>
    </lineage>
</organism>
<evidence type="ECO:0000256" key="1">
    <source>
        <dbReference type="SAM" id="Phobius"/>
    </source>
</evidence>
<feature type="transmembrane region" description="Helical" evidence="1">
    <location>
        <begin position="112"/>
        <end position="128"/>
    </location>
</feature>
<keyword evidence="1" id="KW-0472">Membrane</keyword>
<dbReference type="Proteomes" id="UP001501175">
    <property type="component" value="Unassembled WGS sequence"/>
</dbReference>
<name>A0ABP8MVI1_9BACT</name>
<keyword evidence="1" id="KW-1133">Transmembrane helix</keyword>
<reference evidence="3" key="1">
    <citation type="journal article" date="2019" name="Int. J. Syst. Evol. Microbiol.">
        <title>The Global Catalogue of Microorganisms (GCM) 10K type strain sequencing project: providing services to taxonomists for standard genome sequencing and annotation.</title>
        <authorList>
            <consortium name="The Broad Institute Genomics Platform"/>
            <consortium name="The Broad Institute Genome Sequencing Center for Infectious Disease"/>
            <person name="Wu L."/>
            <person name="Ma J."/>
        </authorList>
    </citation>
    <scope>NUCLEOTIDE SEQUENCE [LARGE SCALE GENOMIC DNA]</scope>
    <source>
        <strain evidence="3">JCM 17927</strain>
    </source>
</reference>
<protein>
    <submittedName>
        <fullName evidence="2">Uncharacterized protein</fullName>
    </submittedName>
</protein>
<sequence>MNRVLIDNSVLALGLLFALLFSQYLFKTKRPSVGKLSVFFLTLGSSIVHMNVWAHLFAVSIVNYQIAQQGGFHYDLRFYALIQFGVVLMLLSGYSLDQVKHLVRGDMIARKRLLYSIGLTILFSVPLIPFNPIASLPTLGSLVTLITLTVTRKQFDASAKEKNIAQPEIVLS</sequence>
<evidence type="ECO:0000313" key="2">
    <source>
        <dbReference type="EMBL" id="GAA4456804.1"/>
    </source>
</evidence>
<dbReference type="EMBL" id="BAABHD010000029">
    <property type="protein sequence ID" value="GAA4456804.1"/>
    <property type="molecule type" value="Genomic_DNA"/>
</dbReference>
<dbReference type="RefSeq" id="WP_345244215.1">
    <property type="nucleotide sequence ID" value="NZ_BAABHD010000029.1"/>
</dbReference>
<feature type="transmembrane region" description="Helical" evidence="1">
    <location>
        <begin position="38"/>
        <end position="58"/>
    </location>
</feature>
<proteinExistence type="predicted"/>
<feature type="transmembrane region" description="Helical" evidence="1">
    <location>
        <begin position="6"/>
        <end position="26"/>
    </location>
</feature>
<feature type="transmembrane region" description="Helical" evidence="1">
    <location>
        <begin position="78"/>
        <end position="96"/>
    </location>
</feature>
<keyword evidence="3" id="KW-1185">Reference proteome</keyword>
<gene>
    <name evidence="2" type="ORF">GCM10023189_26600</name>
</gene>
<accession>A0ABP8MVI1</accession>
<keyword evidence="1" id="KW-0812">Transmembrane</keyword>